<dbReference type="EMBL" id="FNVE01000003">
    <property type="protein sequence ID" value="SEG04924.1"/>
    <property type="molecule type" value="Genomic_DNA"/>
</dbReference>
<evidence type="ECO:0000313" key="3">
    <source>
        <dbReference type="Proteomes" id="UP000243518"/>
    </source>
</evidence>
<keyword evidence="1" id="KW-0732">Signal</keyword>
<proteinExistence type="predicted"/>
<name>A0AAQ1G669_9GAMM</name>
<protein>
    <recommendedName>
        <fullName evidence="4">Outer membrane lipoprotein-sorting protein</fullName>
    </recommendedName>
</protein>
<gene>
    <name evidence="2" type="ORF">SAMN05216586_10363</name>
</gene>
<feature type="chain" id="PRO_5042815203" description="Outer membrane lipoprotein-sorting protein" evidence="1">
    <location>
        <begin position="24"/>
        <end position="457"/>
    </location>
</feature>
<accession>A0AAQ1G669</accession>
<organism evidence="2 3">
    <name type="scientific">Halopseudomonas aestusnigri</name>
    <dbReference type="NCBI Taxonomy" id="857252"/>
    <lineage>
        <taxon>Bacteria</taxon>
        <taxon>Pseudomonadati</taxon>
        <taxon>Pseudomonadota</taxon>
        <taxon>Gammaproteobacteria</taxon>
        <taxon>Pseudomonadales</taxon>
        <taxon>Pseudomonadaceae</taxon>
        <taxon>Halopseudomonas</taxon>
    </lineage>
</organism>
<keyword evidence="3" id="KW-1185">Reference proteome</keyword>
<reference evidence="2 3" key="1">
    <citation type="submission" date="2016-10" db="EMBL/GenBank/DDBJ databases">
        <authorList>
            <person name="Varghese N."/>
            <person name="Submissions S."/>
        </authorList>
    </citation>
    <scope>NUCLEOTIDE SEQUENCE [LARGE SCALE GENOMIC DNA]</scope>
    <source>
        <strain evidence="2 3">CECT 8317</strain>
    </source>
</reference>
<dbReference type="Gene3D" id="2.50.20.10">
    <property type="entry name" value="Lipoprotein localisation LolA/LolB/LppX"/>
    <property type="match status" value="1"/>
</dbReference>
<sequence>MLKHSAVMSLAAAVAMLSATAHAKVSPEEAARLGQDLTCVGAEAAGNAAGTIPPYTRKYVGEVPGWNAEPHSGSHPVDPYANEEPVLVITAANAQEHAENLTEGQLAMFKQYPDTFQIKVYPSHRDFAYPEHVCERAKWNALNAELVDDGMGYTGLGSNPFPIPKNAMEVLWNHQLPYRAWTQDEVRDLASVQPSGEIGWGRVNGVCLSPASSPTGEPRTEDGASSFCMTEVLMPLRERGNISVNHEPYNYKTAPRVAWTYNTGTRRVRLAPGYGFDQPLGGSNGAMTIDSDRLFNGSPERYDWELIGKKEIYIPANDFAINSSDITYDSLLTPNHANPEHIRYELRRVWVIKANLKENSRHLYRERMMYLDEDTWHAVIADFYDNRGDLWKHSFVTYYYHPDMSAWQAGASFYHDLSSGQYVGYTLTQEREKGPIINAGNIEPNFFTPDMMRARGR</sequence>
<dbReference type="Proteomes" id="UP000243518">
    <property type="component" value="Unassembled WGS sequence"/>
</dbReference>
<dbReference type="Pfam" id="PF07044">
    <property type="entry name" value="DUF1329"/>
    <property type="match status" value="1"/>
</dbReference>
<dbReference type="AlphaFoldDB" id="A0AAQ1G669"/>
<evidence type="ECO:0000313" key="2">
    <source>
        <dbReference type="EMBL" id="SEG04924.1"/>
    </source>
</evidence>
<evidence type="ECO:0000256" key="1">
    <source>
        <dbReference type="SAM" id="SignalP"/>
    </source>
</evidence>
<comment type="caution">
    <text evidence="2">The sequence shown here is derived from an EMBL/GenBank/DDBJ whole genome shotgun (WGS) entry which is preliminary data.</text>
</comment>
<evidence type="ECO:0008006" key="4">
    <source>
        <dbReference type="Google" id="ProtNLM"/>
    </source>
</evidence>
<dbReference type="CDD" id="cd16329">
    <property type="entry name" value="LolA_like"/>
    <property type="match status" value="1"/>
</dbReference>
<feature type="signal peptide" evidence="1">
    <location>
        <begin position="1"/>
        <end position="23"/>
    </location>
</feature>
<dbReference type="InterPro" id="IPR010752">
    <property type="entry name" value="DUF1329"/>
</dbReference>
<dbReference type="RefSeq" id="WP_088274984.1">
    <property type="nucleotide sequence ID" value="NZ_FNVE01000003.1"/>
</dbReference>